<evidence type="ECO:0000313" key="4">
    <source>
        <dbReference type="EMBL" id="KAK9814711.1"/>
    </source>
</evidence>
<evidence type="ECO:0008006" key="6">
    <source>
        <dbReference type="Google" id="ProtNLM"/>
    </source>
</evidence>
<evidence type="ECO:0000313" key="5">
    <source>
        <dbReference type="Proteomes" id="UP001489004"/>
    </source>
</evidence>
<dbReference type="GO" id="GO:0006260">
    <property type="term" value="P:DNA replication"/>
    <property type="evidence" value="ECO:0007669"/>
    <property type="project" value="InterPro"/>
</dbReference>
<dbReference type="GO" id="GO:0005524">
    <property type="term" value="F:ATP binding"/>
    <property type="evidence" value="ECO:0007669"/>
    <property type="project" value="InterPro"/>
</dbReference>
<accession>A0AAW1Q1V0</accession>
<dbReference type="InterPro" id="IPR014819">
    <property type="entry name" value="PriCT_2"/>
</dbReference>
<gene>
    <name evidence="4" type="ORF">WJX72_010278</name>
</gene>
<dbReference type="InterPro" id="IPR003450">
    <property type="entry name" value="Replication_origin-bd"/>
</dbReference>
<dbReference type="Proteomes" id="UP001489004">
    <property type="component" value="Unassembled WGS sequence"/>
</dbReference>
<dbReference type="EMBL" id="JALJOR010000007">
    <property type="protein sequence ID" value="KAK9814711.1"/>
    <property type="molecule type" value="Genomic_DNA"/>
</dbReference>
<name>A0AAW1Q1V0_9CHLO</name>
<feature type="region of interest" description="Disordered" evidence="1">
    <location>
        <begin position="696"/>
        <end position="717"/>
    </location>
</feature>
<dbReference type="Pfam" id="PF02399">
    <property type="entry name" value="Herpes_ori_bp"/>
    <property type="match status" value="1"/>
</dbReference>
<evidence type="ECO:0000256" key="1">
    <source>
        <dbReference type="SAM" id="MobiDB-lite"/>
    </source>
</evidence>
<protein>
    <recommendedName>
        <fullName evidence="6">Replication origin-binding protein domain-containing protein</fullName>
    </recommendedName>
</protein>
<dbReference type="GO" id="GO:0016817">
    <property type="term" value="F:hydrolase activity, acting on acid anhydrides"/>
    <property type="evidence" value="ECO:0007669"/>
    <property type="project" value="InterPro"/>
</dbReference>
<evidence type="ECO:0000259" key="3">
    <source>
        <dbReference type="Pfam" id="PF08707"/>
    </source>
</evidence>
<organism evidence="4 5">
    <name type="scientific">[Myrmecia] bisecta</name>
    <dbReference type="NCBI Taxonomy" id="41462"/>
    <lineage>
        <taxon>Eukaryota</taxon>
        <taxon>Viridiplantae</taxon>
        <taxon>Chlorophyta</taxon>
        <taxon>core chlorophytes</taxon>
        <taxon>Trebouxiophyceae</taxon>
        <taxon>Trebouxiales</taxon>
        <taxon>Trebouxiaceae</taxon>
        <taxon>Myrmecia</taxon>
    </lineage>
</organism>
<keyword evidence="5" id="KW-1185">Reference proteome</keyword>
<feature type="domain" description="Primase C-terminal 2" evidence="3">
    <location>
        <begin position="109"/>
        <end position="178"/>
    </location>
</feature>
<dbReference type="AlphaFoldDB" id="A0AAW1Q1V0"/>
<proteinExistence type="predicted"/>
<dbReference type="Pfam" id="PF08707">
    <property type="entry name" value="PriCT_2"/>
    <property type="match status" value="1"/>
</dbReference>
<feature type="domain" description="Replication origin-binding protein" evidence="2">
    <location>
        <begin position="322"/>
        <end position="586"/>
    </location>
</feature>
<evidence type="ECO:0000259" key="2">
    <source>
        <dbReference type="Pfam" id="PF02399"/>
    </source>
</evidence>
<dbReference type="GO" id="GO:0003688">
    <property type="term" value="F:DNA replication origin binding"/>
    <property type="evidence" value="ECO:0007669"/>
    <property type="project" value="InterPro"/>
</dbReference>
<reference evidence="4 5" key="1">
    <citation type="journal article" date="2024" name="Nat. Commun.">
        <title>Phylogenomics reveals the evolutionary origins of lichenization in chlorophyte algae.</title>
        <authorList>
            <person name="Puginier C."/>
            <person name="Libourel C."/>
            <person name="Otte J."/>
            <person name="Skaloud P."/>
            <person name="Haon M."/>
            <person name="Grisel S."/>
            <person name="Petersen M."/>
            <person name="Berrin J.G."/>
            <person name="Delaux P.M."/>
            <person name="Dal Grande F."/>
            <person name="Keller J."/>
        </authorList>
    </citation>
    <scope>NUCLEOTIDE SEQUENCE [LARGE SCALE GENOMIC DNA]</scope>
    <source>
        <strain evidence="4 5">SAG 2043</strain>
    </source>
</reference>
<sequence length="976" mass="109698">MRRQRVAPGSGSLQARTMQPLQVSEADRDLISSILTVDNQVVNFRGQPFFGNTKSEPPKGALQCAIEYAAAKGHKVLLAVDQSGKAKLYGSFASVDEWIASGSLHDHFNERAHDYHTWVRVCWAIVNVATEGDYKEEARHIWHQFSQLSAKYDSAEVDACFDRAAYRPDGVGLGSIKEWLRQDDPELYRHLARSIDLDHFGGAPNDKRHHFLPNLSTPRKAAWKYVEYAERWASPYNLLQHDYVVIRSATGSGKTKQFYDIITEIWDHPEIMDLLLEYDGRVCIPGSRQAYSQHVVAELNDKLRAAWTLKHPHEAFPEERLFHDYLAFDKSADLRAVRRICIQMESLWRLQGGTAYAIVFVDEPESCLAQFSSETMRNLPGCASAFKELLIGAGKVIFADAFMTEKTLALVDYMADQRGASVQFNLNHYCPAERTALEIKDEAPPGRPKAEKVKAKDLMAARIEATLRAGQRAVLFAGTSKYGKYVADKMLAAFGESKTILFYNADTGGKTFREHLSDVKKHWSVADLLIYTSKITSGVDYSMKGVFDTLFIYGFSGTCSVHDIFQAAIRVRHFNTPWMFFVLDTSCPSVPTELTYKAVLASVLKRRELQLRYTAPPKPETDANAADDDAMDLGELDQALQHEEHMRALQGERPEPWLVDIHVRNVLLQNLSRARFRDMFSDYLRHTGYVRRSLTMAQQPTPAQDTDEAAGSTSKAAPSLVPVEMSYMDTRSLTEEQLEALEPLVHRSLGTAEDRFLVEKYYFQQKVVNTDASEEDKADVFDQMEAKRALRKLFDNKFYEVNSNGTCEARLKARGNPYLITWGDRPAALGLLATLCRLLGVKSTHDEASLIPAARFTEKAKELWEVVNNLLELLRPARFKESAKAADGTDETKPLRTAITRVLREWGRAKLATAKRSQPRNAPEVVTYQIKLDDKEGFIQKVVSLVERRGAGLAPAEGEEVAAVTAEAGALAGEDE</sequence>
<comment type="caution">
    <text evidence="4">The sequence shown here is derived from an EMBL/GenBank/DDBJ whole genome shotgun (WGS) entry which is preliminary data.</text>
</comment>